<protein>
    <submittedName>
        <fullName evidence="1">Uncharacterized protein</fullName>
    </submittedName>
</protein>
<dbReference type="RefSeq" id="XP_062688931.1">
    <property type="nucleotide sequence ID" value="XM_062835530.1"/>
</dbReference>
<evidence type="ECO:0000313" key="2">
    <source>
        <dbReference type="Proteomes" id="UP001285908"/>
    </source>
</evidence>
<dbReference type="EMBL" id="JAULSX010000009">
    <property type="protein sequence ID" value="KAK3486168.1"/>
    <property type="molecule type" value="Genomic_DNA"/>
</dbReference>
<dbReference type="AlphaFoldDB" id="A0AAJ0HZZ6"/>
<gene>
    <name evidence="1" type="ORF">B0T23DRAFT_325870</name>
</gene>
<sequence length="71" mass="7668">MLIFTVTGRQQDGPNSLSQKSDAQTKVNSAWYKSNISTNVYPAAGASKRTVCNFMTATLPLPTLTCVDVDL</sequence>
<name>A0AAJ0HZZ6_9PEZI</name>
<keyword evidence="2" id="KW-1185">Reference proteome</keyword>
<dbReference type="Proteomes" id="UP001285908">
    <property type="component" value="Unassembled WGS sequence"/>
</dbReference>
<comment type="caution">
    <text evidence="1">The sequence shown here is derived from an EMBL/GenBank/DDBJ whole genome shotgun (WGS) entry which is preliminary data.</text>
</comment>
<evidence type="ECO:0000313" key="1">
    <source>
        <dbReference type="EMBL" id="KAK3486168.1"/>
    </source>
</evidence>
<proteinExistence type="predicted"/>
<accession>A0AAJ0HZZ6</accession>
<dbReference type="GeneID" id="87873152"/>
<organism evidence="1 2">
    <name type="scientific">Neurospora hispaniola</name>
    <dbReference type="NCBI Taxonomy" id="588809"/>
    <lineage>
        <taxon>Eukaryota</taxon>
        <taxon>Fungi</taxon>
        <taxon>Dikarya</taxon>
        <taxon>Ascomycota</taxon>
        <taxon>Pezizomycotina</taxon>
        <taxon>Sordariomycetes</taxon>
        <taxon>Sordariomycetidae</taxon>
        <taxon>Sordariales</taxon>
        <taxon>Sordariaceae</taxon>
        <taxon>Neurospora</taxon>
    </lineage>
</organism>
<reference evidence="1 2" key="1">
    <citation type="journal article" date="2023" name="Mol. Phylogenet. Evol.">
        <title>Genome-scale phylogeny and comparative genomics of the fungal order Sordariales.</title>
        <authorList>
            <person name="Hensen N."/>
            <person name="Bonometti L."/>
            <person name="Westerberg I."/>
            <person name="Brannstrom I.O."/>
            <person name="Guillou S."/>
            <person name="Cros-Aarteil S."/>
            <person name="Calhoun S."/>
            <person name="Haridas S."/>
            <person name="Kuo A."/>
            <person name="Mondo S."/>
            <person name="Pangilinan J."/>
            <person name="Riley R."/>
            <person name="LaButti K."/>
            <person name="Andreopoulos B."/>
            <person name="Lipzen A."/>
            <person name="Chen C."/>
            <person name="Yan M."/>
            <person name="Daum C."/>
            <person name="Ng V."/>
            <person name="Clum A."/>
            <person name="Steindorff A."/>
            <person name="Ohm R.A."/>
            <person name="Martin F."/>
            <person name="Silar P."/>
            <person name="Natvig D.O."/>
            <person name="Lalanne C."/>
            <person name="Gautier V."/>
            <person name="Ament-Velasquez S.L."/>
            <person name="Kruys A."/>
            <person name="Hutchinson M.I."/>
            <person name="Powell A.J."/>
            <person name="Barry K."/>
            <person name="Miller A.N."/>
            <person name="Grigoriev I.V."/>
            <person name="Debuchy R."/>
            <person name="Gladieux P."/>
            <person name="Hiltunen Thoren M."/>
            <person name="Johannesson H."/>
        </authorList>
    </citation>
    <scope>NUCLEOTIDE SEQUENCE [LARGE SCALE GENOMIC DNA]</scope>
    <source>
        <strain evidence="1 2">FGSC 10403</strain>
    </source>
</reference>